<dbReference type="PANTHER" id="PTHR45228:SF1">
    <property type="entry name" value="CYCLIC DI-GMP PHOSPHODIESTERASE TM_0186"/>
    <property type="match status" value="1"/>
</dbReference>
<dbReference type="CDD" id="cd01949">
    <property type="entry name" value="GGDEF"/>
    <property type="match status" value="1"/>
</dbReference>
<dbReference type="PROSITE" id="PS50112">
    <property type="entry name" value="PAS"/>
    <property type="match status" value="1"/>
</dbReference>
<dbReference type="InterPro" id="IPR000014">
    <property type="entry name" value="PAS"/>
</dbReference>
<dbReference type="InterPro" id="IPR035965">
    <property type="entry name" value="PAS-like_dom_sf"/>
</dbReference>
<dbReference type="AlphaFoldDB" id="A0AAW4WVM0"/>
<sequence length="479" mass="54208">MAEEQVIIDRFYKTIIDSVYDMIFLHDLEGNILDVNKKATKTMGYSREELCELEVFDLHPDDSNRDVYNRKKVKEHWQKCAVGSSVYFELEHLNKDGSRTPVEISAGKVENGDQEYFIAFVRDITERKEKEAKIEYLSLHDHLTGLYNRRYFEQSLKKIDKSMLPLSILMADLNGLKIVNSSYGHTMGDKVLIKAAELLAEIIPESAVLARYGGDEFIILFPNCDSEQAHQYLYEIKERFARTELEGIPLSIGVGLAVMDSMAAEIKDIIKIADKDMNHNKLLETNSANNKIVKGLLSALSAKSDETVEHTERMTELAICVGRRLGIQNSQLNRLSLLAALHDIGKTSIPGDILTKAGKLTAEEWEILKAHPSRGYKIASATSEFSVVAEEILSHHERWDGNGYPRGLKAKEIPYLARIIALVDAYDVMRSGRPYKKAMSKKEAVAEINRCKGSQFDPYLAEEFVEIIDEVEFSYQGDN</sequence>
<keyword evidence="5" id="KW-0548">Nucleotidyltransferase</keyword>
<organism evidence="5 6">
    <name type="scientific">Halanaerobium polyolivorans</name>
    <dbReference type="NCBI Taxonomy" id="2886943"/>
    <lineage>
        <taxon>Bacteria</taxon>
        <taxon>Bacillati</taxon>
        <taxon>Bacillota</taxon>
        <taxon>Clostridia</taxon>
        <taxon>Halanaerobiales</taxon>
        <taxon>Halanaerobiaceae</taxon>
        <taxon>Halanaerobium</taxon>
    </lineage>
</organism>
<reference evidence="5 6" key="1">
    <citation type="submission" date="2021-10" db="EMBL/GenBank/DDBJ databases">
        <authorList>
            <person name="Grouzdev D.S."/>
            <person name="Pantiukh K.S."/>
            <person name="Krutkina M.S."/>
        </authorList>
    </citation>
    <scope>NUCLEOTIDE SEQUENCE [LARGE SCALE GENOMIC DNA]</scope>
    <source>
        <strain evidence="5 6">Z-7514</strain>
    </source>
</reference>
<dbReference type="SMART" id="SM00471">
    <property type="entry name" value="HDc"/>
    <property type="match status" value="1"/>
</dbReference>
<dbReference type="InterPro" id="IPR000160">
    <property type="entry name" value="GGDEF_dom"/>
</dbReference>
<keyword evidence="5" id="KW-0808">Transferase</keyword>
<name>A0AAW4WVM0_9FIRM</name>
<dbReference type="CDD" id="cd00077">
    <property type="entry name" value="HDc"/>
    <property type="match status" value="1"/>
</dbReference>
<protein>
    <submittedName>
        <fullName evidence="5">Diguanylate cyclase</fullName>
        <ecNumber evidence="5">2.7.7.65</ecNumber>
    </submittedName>
</protein>
<dbReference type="InterPro" id="IPR037522">
    <property type="entry name" value="HD_GYP_dom"/>
</dbReference>
<dbReference type="InterPro" id="IPR029787">
    <property type="entry name" value="Nucleotide_cyclase"/>
</dbReference>
<dbReference type="NCBIfam" id="TIGR00254">
    <property type="entry name" value="GGDEF"/>
    <property type="match status" value="1"/>
</dbReference>
<evidence type="ECO:0000259" key="4">
    <source>
        <dbReference type="PROSITE" id="PS51832"/>
    </source>
</evidence>
<dbReference type="SMART" id="SM00267">
    <property type="entry name" value="GGDEF"/>
    <property type="match status" value="1"/>
</dbReference>
<dbReference type="SMART" id="SM00091">
    <property type="entry name" value="PAS"/>
    <property type="match status" value="1"/>
</dbReference>
<dbReference type="NCBIfam" id="TIGR00229">
    <property type="entry name" value="sensory_box"/>
    <property type="match status" value="1"/>
</dbReference>
<dbReference type="InterPro" id="IPR003607">
    <property type="entry name" value="HD/PDEase_dom"/>
</dbReference>
<feature type="domain" description="GGDEF" evidence="3">
    <location>
        <begin position="164"/>
        <end position="296"/>
    </location>
</feature>
<dbReference type="SUPFAM" id="SSF109604">
    <property type="entry name" value="HD-domain/PDEase-like"/>
    <property type="match status" value="1"/>
</dbReference>
<evidence type="ECO:0000259" key="1">
    <source>
        <dbReference type="PROSITE" id="PS50112"/>
    </source>
</evidence>
<dbReference type="PROSITE" id="PS50887">
    <property type="entry name" value="GGDEF"/>
    <property type="match status" value="1"/>
</dbReference>
<dbReference type="InterPro" id="IPR043128">
    <property type="entry name" value="Rev_trsase/Diguanyl_cyclase"/>
</dbReference>
<dbReference type="Gene3D" id="1.10.3210.10">
    <property type="entry name" value="Hypothetical protein af1432"/>
    <property type="match status" value="1"/>
</dbReference>
<dbReference type="SMART" id="SM00086">
    <property type="entry name" value="PAC"/>
    <property type="match status" value="1"/>
</dbReference>
<dbReference type="InterPro" id="IPR052020">
    <property type="entry name" value="Cyclic_di-GMP/3'3'-cGAMP_PDE"/>
</dbReference>
<dbReference type="RefSeq" id="WP_229345691.1">
    <property type="nucleotide sequence ID" value="NZ_JAJFAT010000009.1"/>
</dbReference>
<dbReference type="SUPFAM" id="SSF55785">
    <property type="entry name" value="PYP-like sensor domain (PAS domain)"/>
    <property type="match status" value="1"/>
</dbReference>
<evidence type="ECO:0000313" key="5">
    <source>
        <dbReference type="EMBL" id="MCC3145152.1"/>
    </source>
</evidence>
<evidence type="ECO:0000259" key="2">
    <source>
        <dbReference type="PROSITE" id="PS50113"/>
    </source>
</evidence>
<dbReference type="PROSITE" id="PS50113">
    <property type="entry name" value="PAC"/>
    <property type="match status" value="1"/>
</dbReference>
<dbReference type="Pfam" id="PF00990">
    <property type="entry name" value="GGDEF"/>
    <property type="match status" value="1"/>
</dbReference>
<evidence type="ECO:0000259" key="3">
    <source>
        <dbReference type="PROSITE" id="PS50887"/>
    </source>
</evidence>
<feature type="domain" description="PAS" evidence="1">
    <location>
        <begin position="8"/>
        <end position="50"/>
    </location>
</feature>
<comment type="caution">
    <text evidence="5">The sequence shown here is derived from an EMBL/GenBank/DDBJ whole genome shotgun (WGS) entry which is preliminary data.</text>
</comment>
<dbReference type="Proteomes" id="UP001199296">
    <property type="component" value="Unassembled WGS sequence"/>
</dbReference>
<dbReference type="InterPro" id="IPR000700">
    <property type="entry name" value="PAS-assoc_C"/>
</dbReference>
<evidence type="ECO:0000313" key="6">
    <source>
        <dbReference type="Proteomes" id="UP001199296"/>
    </source>
</evidence>
<dbReference type="PROSITE" id="PS51832">
    <property type="entry name" value="HD_GYP"/>
    <property type="match status" value="1"/>
</dbReference>
<dbReference type="GO" id="GO:0052621">
    <property type="term" value="F:diguanylate cyclase activity"/>
    <property type="evidence" value="ECO:0007669"/>
    <property type="project" value="UniProtKB-EC"/>
</dbReference>
<dbReference type="EC" id="2.7.7.65" evidence="5"/>
<accession>A0AAW4WVM0</accession>
<gene>
    <name evidence="5" type="ORF">LJ207_07425</name>
</gene>
<dbReference type="Pfam" id="PF13426">
    <property type="entry name" value="PAS_9"/>
    <property type="match status" value="1"/>
</dbReference>
<dbReference type="PANTHER" id="PTHR45228">
    <property type="entry name" value="CYCLIC DI-GMP PHOSPHODIESTERASE TM_0186-RELATED"/>
    <property type="match status" value="1"/>
</dbReference>
<proteinExistence type="predicted"/>
<dbReference type="InterPro" id="IPR001610">
    <property type="entry name" value="PAC"/>
</dbReference>
<keyword evidence="6" id="KW-1185">Reference proteome</keyword>
<feature type="domain" description="HD-GYP" evidence="4">
    <location>
        <begin position="285"/>
        <end position="479"/>
    </location>
</feature>
<dbReference type="Gene3D" id="3.30.70.270">
    <property type="match status" value="1"/>
</dbReference>
<dbReference type="SUPFAM" id="SSF55073">
    <property type="entry name" value="Nucleotide cyclase"/>
    <property type="match status" value="1"/>
</dbReference>
<feature type="domain" description="PAC" evidence="2">
    <location>
        <begin position="86"/>
        <end position="136"/>
    </location>
</feature>
<dbReference type="CDD" id="cd00130">
    <property type="entry name" value="PAS"/>
    <property type="match status" value="1"/>
</dbReference>
<dbReference type="EMBL" id="JAJFAT010000009">
    <property type="protein sequence ID" value="MCC3145152.1"/>
    <property type="molecule type" value="Genomic_DNA"/>
</dbReference>
<dbReference type="Gene3D" id="3.30.450.20">
    <property type="entry name" value="PAS domain"/>
    <property type="match status" value="1"/>
</dbReference>
<dbReference type="Pfam" id="PF13487">
    <property type="entry name" value="HD_5"/>
    <property type="match status" value="1"/>
</dbReference>